<gene>
    <name evidence="1" type="ORF">HMPREF1051_1771</name>
</gene>
<dbReference type="EMBL" id="AJMT01000173">
    <property type="protein sequence ID" value="EIG25643.1"/>
    <property type="molecule type" value="Genomic_DNA"/>
</dbReference>
<protein>
    <submittedName>
        <fullName evidence="1">Uncharacterized protein</fullName>
    </submittedName>
</protein>
<proteinExistence type="predicted"/>
<evidence type="ECO:0000313" key="1">
    <source>
        <dbReference type="EMBL" id="EIG25643.1"/>
    </source>
</evidence>
<accession>I2NII2</accession>
<name>I2NII2_NEISI</name>
<evidence type="ECO:0000313" key="2">
    <source>
        <dbReference type="Proteomes" id="UP000004473"/>
    </source>
</evidence>
<comment type="caution">
    <text evidence="1">The sequence shown here is derived from an EMBL/GenBank/DDBJ whole genome shotgun (WGS) entry which is preliminary data.</text>
</comment>
<dbReference type="Proteomes" id="UP000004473">
    <property type="component" value="Unassembled WGS sequence"/>
</dbReference>
<organism evidence="1 2">
    <name type="scientific">Neisseria sicca VK64</name>
    <dbReference type="NCBI Taxonomy" id="1095748"/>
    <lineage>
        <taxon>Bacteria</taxon>
        <taxon>Pseudomonadati</taxon>
        <taxon>Pseudomonadota</taxon>
        <taxon>Betaproteobacteria</taxon>
        <taxon>Neisseriales</taxon>
        <taxon>Neisseriaceae</taxon>
        <taxon>Neisseria</taxon>
    </lineage>
</organism>
<dbReference type="AlphaFoldDB" id="I2NII2"/>
<reference evidence="1 2" key="1">
    <citation type="submission" date="2012-04" db="EMBL/GenBank/DDBJ databases">
        <authorList>
            <person name="Harkins D.M."/>
            <person name="Madupu R."/>
            <person name="Durkin A.S."/>
            <person name="Torralba M."/>
            <person name="Methe B."/>
            <person name="Sutton G.G."/>
            <person name="Nelson K.E."/>
        </authorList>
    </citation>
    <scope>NUCLEOTIDE SEQUENCE [LARGE SCALE GENOMIC DNA]</scope>
    <source>
        <strain evidence="1 2">VK64</strain>
    </source>
</reference>
<sequence>MHDLRPLLVNWKFIRYTNRQRILDSDDPASKLTLRSSENRISVSSLEPRRH</sequence>